<comment type="caution">
    <text evidence="2">The sequence shown here is derived from an EMBL/GenBank/DDBJ whole genome shotgun (WGS) entry which is preliminary data.</text>
</comment>
<evidence type="ECO:0000313" key="3">
    <source>
        <dbReference type="Proteomes" id="UP000539064"/>
    </source>
</evidence>
<dbReference type="AlphaFoldDB" id="A0A7X0XVR8"/>
<evidence type="ECO:0000259" key="1">
    <source>
        <dbReference type="Pfam" id="PF13545"/>
    </source>
</evidence>
<dbReference type="Proteomes" id="UP000539064">
    <property type="component" value="Unassembled WGS sequence"/>
</dbReference>
<name>A0A7X0XVR8_9LIST</name>
<dbReference type="InterPro" id="IPR012318">
    <property type="entry name" value="HTH_CRP"/>
</dbReference>
<reference evidence="2 3" key="1">
    <citation type="submission" date="2020-03" db="EMBL/GenBank/DDBJ databases">
        <title>Soil Listeria distribution.</title>
        <authorList>
            <person name="Liao J."/>
            <person name="Wiedmann M."/>
        </authorList>
    </citation>
    <scope>NUCLEOTIDE SEQUENCE [LARGE SCALE GENOMIC DNA]</scope>
    <source>
        <strain evidence="2 3">FSL L7-0978</strain>
    </source>
</reference>
<dbReference type="EMBL" id="JAARVG010000003">
    <property type="protein sequence ID" value="MBC1792675.1"/>
    <property type="molecule type" value="Genomic_DNA"/>
</dbReference>
<sequence>MEDDSCIEIWKEVIIMNFIQFHKELFQVNSKFSKYAANHADTQEFFFEGPGLFQVDLEKYAFLVHEGVVLKYHISPLGKMLYDNFYTHNSFIGLLPNIFYFDDYFEYTTLGHIRGLKIPLSALDAYPEDLKNELFLRNIQRELFWKDSAARMLGLNLKEKIFYILSIIHNFRGVNPWDNTYSIPKYITHEILANVANVSRTRVSYVMSELQKENIITYSKEGKIVILDIDYLHDSCGY</sequence>
<accession>A0A7X0XVR8</accession>
<dbReference type="InterPro" id="IPR014710">
    <property type="entry name" value="RmlC-like_jellyroll"/>
</dbReference>
<protein>
    <submittedName>
        <fullName evidence="2">Crp/Fnr family transcriptional regulator</fullName>
    </submittedName>
</protein>
<proteinExistence type="predicted"/>
<dbReference type="RefSeq" id="WP_185523610.1">
    <property type="nucleotide sequence ID" value="NZ_JAARVG010000003.1"/>
</dbReference>
<dbReference type="SUPFAM" id="SSF46785">
    <property type="entry name" value="Winged helix' DNA-binding domain"/>
    <property type="match status" value="1"/>
</dbReference>
<dbReference type="Gene3D" id="2.60.120.10">
    <property type="entry name" value="Jelly Rolls"/>
    <property type="match status" value="1"/>
</dbReference>
<gene>
    <name evidence="2" type="ORF">HCA52_04510</name>
</gene>
<dbReference type="InterPro" id="IPR036390">
    <property type="entry name" value="WH_DNA-bd_sf"/>
</dbReference>
<feature type="domain" description="HTH crp-type" evidence="1">
    <location>
        <begin position="182"/>
        <end position="233"/>
    </location>
</feature>
<organism evidence="2 3">
    <name type="scientific">Listeria booriae</name>
    <dbReference type="NCBI Taxonomy" id="1552123"/>
    <lineage>
        <taxon>Bacteria</taxon>
        <taxon>Bacillati</taxon>
        <taxon>Bacillota</taxon>
        <taxon>Bacilli</taxon>
        <taxon>Bacillales</taxon>
        <taxon>Listeriaceae</taxon>
        <taxon>Listeria</taxon>
    </lineage>
</organism>
<evidence type="ECO:0000313" key="2">
    <source>
        <dbReference type="EMBL" id="MBC1792675.1"/>
    </source>
</evidence>
<dbReference type="Pfam" id="PF13545">
    <property type="entry name" value="HTH_Crp_2"/>
    <property type="match status" value="1"/>
</dbReference>
<dbReference type="GO" id="GO:0006355">
    <property type="term" value="P:regulation of DNA-templated transcription"/>
    <property type="evidence" value="ECO:0007669"/>
    <property type="project" value="InterPro"/>
</dbReference>
<dbReference type="GO" id="GO:0003677">
    <property type="term" value="F:DNA binding"/>
    <property type="evidence" value="ECO:0007669"/>
    <property type="project" value="InterPro"/>
</dbReference>